<dbReference type="CDD" id="cd05399">
    <property type="entry name" value="NT_Rel-Spo_like"/>
    <property type="match status" value="1"/>
</dbReference>
<dbReference type="FunFam" id="1.10.3210.10:FF:000001">
    <property type="entry name" value="GTP pyrophosphokinase RelA"/>
    <property type="match status" value="1"/>
</dbReference>
<dbReference type="SUPFAM" id="SSF55021">
    <property type="entry name" value="ACT-like"/>
    <property type="match status" value="1"/>
</dbReference>
<feature type="domain" description="HD" evidence="12">
    <location>
        <begin position="60"/>
        <end position="166"/>
    </location>
</feature>
<dbReference type="Pfam" id="PF19296">
    <property type="entry name" value="RelA_AH_RIS"/>
    <property type="match status" value="1"/>
</dbReference>
<keyword evidence="15" id="KW-1185">Reference proteome</keyword>
<dbReference type="RefSeq" id="WP_134081598.1">
    <property type="nucleotide sequence ID" value="NZ_SOQX01000002.1"/>
</dbReference>
<organism evidence="14 15">
    <name type="scientific">Thiohalophilus thiocyanatoxydans</name>
    <dbReference type="NCBI Taxonomy" id="381308"/>
    <lineage>
        <taxon>Bacteria</taxon>
        <taxon>Pseudomonadati</taxon>
        <taxon>Pseudomonadota</taxon>
        <taxon>Gammaproteobacteria</taxon>
        <taxon>Thiohalomonadales</taxon>
        <taxon>Thiohalophilaceae</taxon>
        <taxon>Thiohalophilus</taxon>
    </lineage>
</organism>
<dbReference type="SUPFAM" id="SSF81301">
    <property type="entry name" value="Nucleotidyltransferase"/>
    <property type="match status" value="1"/>
</dbReference>
<comment type="catalytic activity">
    <reaction evidence="8">
        <text>guanosine 3',5'-bis(diphosphate) + H2O = GDP + diphosphate + H(+)</text>
        <dbReference type="Rhea" id="RHEA:14253"/>
        <dbReference type="ChEBI" id="CHEBI:15377"/>
        <dbReference type="ChEBI" id="CHEBI:15378"/>
        <dbReference type="ChEBI" id="CHEBI:33019"/>
        <dbReference type="ChEBI" id="CHEBI:58189"/>
        <dbReference type="ChEBI" id="CHEBI:77828"/>
        <dbReference type="EC" id="3.1.7.2"/>
    </reaction>
</comment>
<dbReference type="SMART" id="SM00471">
    <property type="entry name" value="HDc"/>
    <property type="match status" value="1"/>
</dbReference>
<dbReference type="InterPro" id="IPR045600">
    <property type="entry name" value="RelA/SpoT_AH_RIS"/>
</dbReference>
<gene>
    <name evidence="14" type="ORF">EDC23_0908</name>
</gene>
<evidence type="ECO:0000256" key="1">
    <source>
        <dbReference type="ARBA" id="ARBA00019852"/>
    </source>
</evidence>
<protein>
    <recommendedName>
        <fullName evidence="1">GTP pyrophosphokinase</fullName>
        <ecNumber evidence="4">3.1.7.2</ecNumber>
    </recommendedName>
    <alternativeName>
        <fullName evidence="6">(p)ppGpp synthase</fullName>
    </alternativeName>
    <alternativeName>
        <fullName evidence="5">ATP:GTP 3'-pyrophosphotransferase</fullName>
    </alternativeName>
    <alternativeName>
        <fullName evidence="7">ppGpp synthase I</fullName>
    </alternativeName>
</protein>
<feature type="domain" description="TGS" evidence="13">
    <location>
        <begin position="407"/>
        <end position="468"/>
    </location>
</feature>
<keyword evidence="14" id="KW-0418">Kinase</keyword>
<evidence type="ECO:0000256" key="4">
    <source>
        <dbReference type="ARBA" id="ARBA00024387"/>
    </source>
</evidence>
<dbReference type="EMBL" id="SOQX01000002">
    <property type="protein sequence ID" value="TDY02533.1"/>
    <property type="molecule type" value="Genomic_DNA"/>
</dbReference>
<comment type="caution">
    <text evidence="14">The sequence shown here is derived from an EMBL/GenBank/DDBJ whole genome shotgun (WGS) entry which is preliminary data.</text>
</comment>
<dbReference type="SUPFAM" id="SSF109604">
    <property type="entry name" value="HD-domain/PDEase-like"/>
    <property type="match status" value="1"/>
</dbReference>
<dbReference type="GO" id="GO:0015970">
    <property type="term" value="P:guanosine tetraphosphate biosynthetic process"/>
    <property type="evidence" value="ECO:0007669"/>
    <property type="project" value="UniProtKB-UniPathway"/>
</dbReference>
<evidence type="ECO:0000259" key="12">
    <source>
        <dbReference type="PROSITE" id="PS51831"/>
    </source>
</evidence>
<dbReference type="Pfam" id="PF13291">
    <property type="entry name" value="ACT_4"/>
    <property type="match status" value="1"/>
</dbReference>
<keyword evidence="14" id="KW-0808">Transferase</keyword>
<evidence type="ECO:0000256" key="2">
    <source>
        <dbReference type="ARBA" id="ARBA00022801"/>
    </source>
</evidence>
<keyword evidence="2" id="KW-0378">Hydrolase</keyword>
<dbReference type="PROSITE" id="PS51671">
    <property type="entry name" value="ACT"/>
    <property type="match status" value="1"/>
</dbReference>
<evidence type="ECO:0000256" key="5">
    <source>
        <dbReference type="ARBA" id="ARBA00029754"/>
    </source>
</evidence>
<evidence type="ECO:0000313" key="14">
    <source>
        <dbReference type="EMBL" id="TDY02533.1"/>
    </source>
</evidence>
<evidence type="ECO:0000256" key="9">
    <source>
        <dbReference type="RuleBase" id="RU003847"/>
    </source>
</evidence>
<dbReference type="InterPro" id="IPR003607">
    <property type="entry name" value="HD/PDEase_dom"/>
</dbReference>
<dbReference type="GO" id="GO:0042594">
    <property type="term" value="P:response to starvation"/>
    <property type="evidence" value="ECO:0007669"/>
    <property type="project" value="TreeGrafter"/>
</dbReference>
<dbReference type="InterPro" id="IPR006674">
    <property type="entry name" value="HD_domain"/>
</dbReference>
<dbReference type="FunFam" id="3.30.460.10:FF:000001">
    <property type="entry name" value="GTP pyrophosphokinase RelA"/>
    <property type="match status" value="1"/>
</dbReference>
<proteinExistence type="inferred from homology"/>
<feature type="compositionally biased region" description="Basic and acidic residues" evidence="10">
    <location>
        <begin position="564"/>
        <end position="574"/>
    </location>
</feature>
<dbReference type="GO" id="GO:0015949">
    <property type="term" value="P:nucleobase-containing small molecule interconversion"/>
    <property type="evidence" value="ECO:0007669"/>
    <property type="project" value="UniProtKB-ARBA"/>
</dbReference>
<name>A0A4R8IYL7_9GAMM</name>
<dbReference type="GO" id="GO:0005886">
    <property type="term" value="C:plasma membrane"/>
    <property type="evidence" value="ECO:0007669"/>
    <property type="project" value="TreeGrafter"/>
</dbReference>
<dbReference type="Gene3D" id="3.30.460.10">
    <property type="entry name" value="Beta Polymerase, domain 2"/>
    <property type="match status" value="1"/>
</dbReference>
<dbReference type="PANTHER" id="PTHR21262:SF31">
    <property type="entry name" value="GTP PYROPHOSPHOKINASE"/>
    <property type="match status" value="1"/>
</dbReference>
<dbReference type="InterPro" id="IPR033655">
    <property type="entry name" value="TGS_RelA/SpoT"/>
</dbReference>
<dbReference type="InterPro" id="IPR012676">
    <property type="entry name" value="TGS-like"/>
</dbReference>
<evidence type="ECO:0000256" key="3">
    <source>
        <dbReference type="ARBA" id="ARBA00024329"/>
    </source>
</evidence>
<accession>A0A4R8IYL7</accession>
<feature type="region of interest" description="Disordered" evidence="10">
    <location>
        <begin position="562"/>
        <end position="585"/>
    </location>
</feature>
<dbReference type="Gene3D" id="1.10.3210.10">
    <property type="entry name" value="Hypothetical protein af1432"/>
    <property type="match status" value="1"/>
</dbReference>
<feature type="domain" description="ACT" evidence="11">
    <location>
        <begin position="662"/>
        <end position="737"/>
    </location>
</feature>
<dbReference type="GO" id="GO:0008893">
    <property type="term" value="F:guanosine-3',5'-bis(diphosphate) 3'-diphosphatase activity"/>
    <property type="evidence" value="ECO:0007669"/>
    <property type="project" value="UniProtKB-EC"/>
</dbReference>
<dbReference type="EC" id="3.1.7.2" evidence="4"/>
<dbReference type="CDD" id="cd04876">
    <property type="entry name" value="ACT_RelA-SpoT"/>
    <property type="match status" value="1"/>
</dbReference>
<sequence length="737" mass="83183">MVSVTRKHPEIAAGSPVDIDAWLDSLQANYSAAELEQIRQAAALSRHAHEGQSRASGEPYFMHTLAVAQILTELNLDASSISAAMLHDVVEDTSFTLEELQTRFGEDVAHLVDGVTKMDIIATLRGGDLQEQKEHLQAENLRKMLLAMAEDVRVVLIKLADRLHNMRTLSALPGDKQRRIARETMDIFAPLANRLGIWQLKWELEDLAFRYLRPADYKQIAEQLAERRNEREQYLTQFVDQLQKELDKAGIDAEVKGRIKHIYGIWKKMQRKQQAFHQIYDVRAVRIYVETIPACYAALGIVHTLWNYLPGEFDDYIATPKENNYRSIHTAVIGPEGKTVEVQIRTRDMHQESEYGVAAHWRYKEGIKSNQAFDEKIAWLRQLLEWKEDIVEAGEFVDQFKSEVFADRVYVFTPRGNIIDLPAGATPLDFAYRIHTEVGHRCRGAKINGRMVSLTQPLHTGDQVEILSVKKGGPSRDWMNPQLGYLVTSKARQQVQRWFRLQNLDQNIADGRSIVERELKRLGFSDIGYEKLANQMGYKQVDEFLAALGRGDIKPGRIATAAHHLSEPAPKSESDAPLLRKPRARPATSDIEVHGVGDLLTKFAGCCKPVPGDAIVGFITQGEGVSIHRRDCHNVLRAIAEHPERFVEVDWGRRASGSYPVDIEIQAYDRQGLLRDITTLLANAGVNVTATNTTTHKQSHTATLTITAEVPDIDALSTVLARINQLNNVTEVRRKTK</sequence>
<dbReference type="PROSITE" id="PS51831">
    <property type="entry name" value="HD"/>
    <property type="match status" value="1"/>
</dbReference>
<dbReference type="InterPro" id="IPR007685">
    <property type="entry name" value="RelA_SpoT"/>
</dbReference>
<dbReference type="CDD" id="cd01668">
    <property type="entry name" value="TGS_RSH"/>
    <property type="match status" value="1"/>
</dbReference>
<dbReference type="AlphaFoldDB" id="A0A4R8IYL7"/>
<dbReference type="InterPro" id="IPR012675">
    <property type="entry name" value="Beta-grasp_dom_sf"/>
</dbReference>
<dbReference type="InterPro" id="IPR004811">
    <property type="entry name" value="RelA/Spo_fam"/>
</dbReference>
<dbReference type="SMART" id="SM00954">
    <property type="entry name" value="RelA_SpoT"/>
    <property type="match status" value="1"/>
</dbReference>
<reference evidence="14 15" key="1">
    <citation type="submission" date="2019-03" db="EMBL/GenBank/DDBJ databases">
        <title>Genomic Encyclopedia of Type Strains, Phase IV (KMG-IV): sequencing the most valuable type-strain genomes for metagenomic binning, comparative biology and taxonomic classification.</title>
        <authorList>
            <person name="Goeker M."/>
        </authorList>
    </citation>
    <scope>NUCLEOTIDE SEQUENCE [LARGE SCALE GENOMIC DNA]</scope>
    <source>
        <strain evidence="14 15">DSM 16326</strain>
    </source>
</reference>
<dbReference type="Pfam" id="PF02824">
    <property type="entry name" value="TGS"/>
    <property type="match status" value="1"/>
</dbReference>
<dbReference type="OrthoDB" id="9805041at2"/>
<dbReference type="InterPro" id="IPR045865">
    <property type="entry name" value="ACT-like_dom_sf"/>
</dbReference>
<dbReference type="InterPro" id="IPR004095">
    <property type="entry name" value="TGS"/>
</dbReference>
<dbReference type="FunFam" id="3.10.20.30:FF:000002">
    <property type="entry name" value="GTP pyrophosphokinase (RelA/SpoT)"/>
    <property type="match status" value="1"/>
</dbReference>
<dbReference type="NCBIfam" id="TIGR00691">
    <property type="entry name" value="spoT_relA"/>
    <property type="match status" value="1"/>
</dbReference>
<evidence type="ECO:0000313" key="15">
    <source>
        <dbReference type="Proteomes" id="UP000294914"/>
    </source>
</evidence>
<evidence type="ECO:0000256" key="6">
    <source>
        <dbReference type="ARBA" id="ARBA00032407"/>
    </source>
</evidence>
<evidence type="ECO:0000259" key="11">
    <source>
        <dbReference type="PROSITE" id="PS51671"/>
    </source>
</evidence>
<dbReference type="Gene3D" id="3.10.20.30">
    <property type="match status" value="1"/>
</dbReference>
<evidence type="ECO:0000256" key="8">
    <source>
        <dbReference type="ARBA" id="ARBA00047968"/>
    </source>
</evidence>
<dbReference type="NCBIfam" id="NF008124">
    <property type="entry name" value="PRK10872.1"/>
    <property type="match status" value="1"/>
</dbReference>
<comment type="pathway">
    <text evidence="3">Purine metabolism; ppGpp biosynthesis; ppGpp from GDP: step 1/1.</text>
</comment>
<comment type="function">
    <text evidence="9">In eubacteria ppGpp (guanosine 3'-diphosphate 5'-diphosphate) is a mediator of the stringent response that coordinates a variety of cellular activities in response to changes in nutritional abundance.</text>
</comment>
<dbReference type="Gene3D" id="3.30.70.260">
    <property type="match status" value="1"/>
</dbReference>
<dbReference type="InterPro" id="IPR002912">
    <property type="entry name" value="ACT_dom"/>
</dbReference>
<dbReference type="Pfam" id="PF04607">
    <property type="entry name" value="RelA_SpoT"/>
    <property type="match status" value="1"/>
</dbReference>
<evidence type="ECO:0000259" key="13">
    <source>
        <dbReference type="PROSITE" id="PS51880"/>
    </source>
</evidence>
<dbReference type="Pfam" id="PF13328">
    <property type="entry name" value="HD_4"/>
    <property type="match status" value="1"/>
</dbReference>
<dbReference type="CDD" id="cd00077">
    <property type="entry name" value="HDc"/>
    <property type="match status" value="1"/>
</dbReference>
<dbReference type="InterPro" id="IPR043519">
    <property type="entry name" value="NT_sf"/>
</dbReference>
<dbReference type="Proteomes" id="UP000294914">
    <property type="component" value="Unassembled WGS sequence"/>
</dbReference>
<evidence type="ECO:0000256" key="10">
    <source>
        <dbReference type="SAM" id="MobiDB-lite"/>
    </source>
</evidence>
<dbReference type="GO" id="GO:0008728">
    <property type="term" value="F:GTP diphosphokinase activity"/>
    <property type="evidence" value="ECO:0007669"/>
    <property type="project" value="TreeGrafter"/>
</dbReference>
<dbReference type="SUPFAM" id="SSF81271">
    <property type="entry name" value="TGS-like"/>
    <property type="match status" value="1"/>
</dbReference>
<dbReference type="UniPathway" id="UPA00908">
    <property type="reaction ID" value="UER00886"/>
</dbReference>
<dbReference type="GO" id="GO:0016301">
    <property type="term" value="F:kinase activity"/>
    <property type="evidence" value="ECO:0007669"/>
    <property type="project" value="UniProtKB-KW"/>
</dbReference>
<evidence type="ECO:0000256" key="7">
    <source>
        <dbReference type="ARBA" id="ARBA00033308"/>
    </source>
</evidence>
<comment type="similarity">
    <text evidence="9">Belongs to the relA/spoT family.</text>
</comment>
<dbReference type="PROSITE" id="PS51880">
    <property type="entry name" value="TGS"/>
    <property type="match status" value="1"/>
</dbReference>
<dbReference type="PANTHER" id="PTHR21262">
    <property type="entry name" value="GUANOSINE-3',5'-BIS DIPHOSPHATE 3'-PYROPHOSPHOHYDROLASE"/>
    <property type="match status" value="1"/>
</dbReference>